<dbReference type="EMBL" id="WBSL01000011">
    <property type="protein sequence ID" value="MPY67926.1"/>
    <property type="molecule type" value="Genomic_DNA"/>
</dbReference>
<keyword evidence="2" id="KW-1185">Reference proteome</keyword>
<reference evidence="1 2" key="1">
    <citation type="submission" date="2019-10" db="EMBL/GenBank/DDBJ databases">
        <title>Deinococcus sp. isolated from soil.</title>
        <authorList>
            <person name="Li Y."/>
            <person name="Wang J."/>
        </authorList>
    </citation>
    <scope>NUCLEOTIDE SEQUENCE [LARGE SCALE GENOMIC DNA]</scope>
    <source>
        <strain evidence="1 2">SDU3-2</strain>
    </source>
</reference>
<dbReference type="AlphaFoldDB" id="A0A7X1NYX3"/>
<dbReference type="Proteomes" id="UP000484842">
    <property type="component" value="Unassembled WGS sequence"/>
</dbReference>
<dbReference type="RefSeq" id="WP_152872240.1">
    <property type="nucleotide sequence ID" value="NZ_WBSL01000011.1"/>
</dbReference>
<evidence type="ECO:0000313" key="1">
    <source>
        <dbReference type="EMBL" id="MPY67926.1"/>
    </source>
</evidence>
<name>A0A7X1NYX3_9DEIO</name>
<proteinExistence type="predicted"/>
<comment type="caution">
    <text evidence="1">The sequence shown here is derived from an EMBL/GenBank/DDBJ whole genome shotgun (WGS) entry which is preliminary data.</text>
</comment>
<evidence type="ECO:0000313" key="2">
    <source>
        <dbReference type="Proteomes" id="UP000484842"/>
    </source>
</evidence>
<organism evidence="1 2">
    <name type="scientific">Deinococcus terrestris</name>
    <dbReference type="NCBI Taxonomy" id="2651870"/>
    <lineage>
        <taxon>Bacteria</taxon>
        <taxon>Thermotogati</taxon>
        <taxon>Deinococcota</taxon>
        <taxon>Deinococci</taxon>
        <taxon>Deinococcales</taxon>
        <taxon>Deinococcaceae</taxon>
        <taxon>Deinococcus</taxon>
    </lineage>
</organism>
<accession>A0A7X1NYX3</accession>
<protein>
    <submittedName>
        <fullName evidence="1">Uncharacterized protein</fullName>
    </submittedName>
</protein>
<sequence length="74" mass="7894">MAADHPWPLLLTGVARGRGGTAMMLELLAVLHERDLLTEEDVRRVVNALAADMRAFDAELGHPASALPPAPLKG</sequence>
<gene>
    <name evidence="1" type="ORF">F8S09_14785</name>
</gene>